<dbReference type="InterPro" id="IPR002885">
    <property type="entry name" value="PPR_rpt"/>
</dbReference>
<dbReference type="Gene3D" id="1.25.40.10">
    <property type="entry name" value="Tetratricopeptide repeat domain"/>
    <property type="match status" value="6"/>
</dbReference>
<dbReference type="FunFam" id="1.25.40.10:FF:001093">
    <property type="entry name" value="Pentatricopeptide repeat-containing protein At2g34400"/>
    <property type="match status" value="1"/>
</dbReference>
<dbReference type="Pfam" id="PF13041">
    <property type="entry name" value="PPR_2"/>
    <property type="match status" value="2"/>
</dbReference>
<dbReference type="InterPro" id="IPR011990">
    <property type="entry name" value="TPR-like_helical_dom_sf"/>
</dbReference>
<feature type="repeat" description="PPR" evidence="2">
    <location>
        <begin position="490"/>
        <end position="524"/>
    </location>
</feature>
<protein>
    <recommendedName>
        <fullName evidence="5">Pentatricopeptide repeat-containing protein</fullName>
    </recommendedName>
</protein>
<name>A0A9P0YNV4_CUSEU</name>
<dbReference type="PANTHER" id="PTHR47926:SF347">
    <property type="entry name" value="PENTATRICOPEPTIDE REPEAT-CONTAINING PROTEIN"/>
    <property type="match status" value="1"/>
</dbReference>
<accession>A0A9P0YNV4</accession>
<dbReference type="AlphaFoldDB" id="A0A9P0YNV4"/>
<reference evidence="3" key="1">
    <citation type="submission" date="2022-07" db="EMBL/GenBank/DDBJ databases">
        <authorList>
            <person name="Macas J."/>
            <person name="Novak P."/>
            <person name="Neumann P."/>
        </authorList>
    </citation>
    <scope>NUCLEOTIDE SEQUENCE</scope>
</reference>
<dbReference type="GO" id="GO:0009451">
    <property type="term" value="P:RNA modification"/>
    <property type="evidence" value="ECO:0007669"/>
    <property type="project" value="InterPro"/>
</dbReference>
<evidence type="ECO:0008006" key="5">
    <source>
        <dbReference type="Google" id="ProtNLM"/>
    </source>
</evidence>
<feature type="repeat" description="PPR" evidence="2">
    <location>
        <begin position="29"/>
        <end position="63"/>
    </location>
</feature>
<evidence type="ECO:0000256" key="2">
    <source>
        <dbReference type="PROSITE-ProRule" id="PRU00708"/>
    </source>
</evidence>
<dbReference type="Proteomes" id="UP001152484">
    <property type="component" value="Unassembled WGS sequence"/>
</dbReference>
<gene>
    <name evidence="3" type="ORF">CEURO_LOCUS3466</name>
</gene>
<evidence type="ECO:0000313" key="4">
    <source>
        <dbReference type="Proteomes" id="UP001152484"/>
    </source>
</evidence>
<dbReference type="GO" id="GO:0003723">
    <property type="term" value="F:RNA binding"/>
    <property type="evidence" value="ECO:0007669"/>
    <property type="project" value="InterPro"/>
</dbReference>
<keyword evidence="1" id="KW-0677">Repeat</keyword>
<dbReference type="NCBIfam" id="TIGR00756">
    <property type="entry name" value="PPR"/>
    <property type="match status" value="6"/>
</dbReference>
<evidence type="ECO:0000313" key="3">
    <source>
        <dbReference type="EMBL" id="CAH9069941.1"/>
    </source>
</evidence>
<evidence type="ECO:0000256" key="1">
    <source>
        <dbReference type="ARBA" id="ARBA00022737"/>
    </source>
</evidence>
<keyword evidence="4" id="KW-1185">Reference proteome</keyword>
<proteinExistence type="predicted"/>
<sequence>MKLTSPRVWKHSRWKRNCSTATGRRSESDIVSINTSITELAKRGHLDGARELFDGMRERTVVSWNTMISGYAHWRKYIEVFTLLSLMQRSSTKLNESTLSSVLSVCAHSGSFCKGKLLHGLVLKSGCENFKLVGSALLYFYSSSYEVEDARKVFDEFHQRNELLWSLMLVCYVQCNLMNDASRIFNKMPTRDVIAWTALISGYSKTQQGCQKSLELFSLMRNEDDVAPNEFTLDCVVRACGRQGDLPEGKALHGLVVRFGFEVDLSMCGALIDFYCNCMEMDDAKSVYNQQMNPCLNDSNVLISGLVTAGKIEEAESVFRGLIDRNPVSYNLMLKGYALCGQADKSKDLFAEMHERPLTSTNTMISVYSRNREIEKALELFETTKEYQNPVTWNSMISGYNQNAQHEDALKLYLKMRRVPISQTRSTFSALFHACSCLGSLLQGKLIHAHLIKTPFDTSIYVGTALVDMYSKCGSIADAKASFVGIVCPNVAAWTALINAYAHHGLGTDAILLFKHMLEQKVHPNAATLVAVLSACTHVGKVSEGMRFFHEMETRYGITPSLEHFTCIVDLFGRTGHLLEAVELVKAMPFEADRVLLIALLNACYFWLDIEVGERVAEKLLRLDPTTMSGCIIMSNMYAGSGRWGRKMRARNALREIEAKKPPGCSWIEINDRVYVFSVDDRTHPSRYHVCSTLEHLMANVMNSSNPSVFSPS</sequence>
<dbReference type="PANTHER" id="PTHR47926">
    <property type="entry name" value="PENTATRICOPEPTIDE REPEAT-CONTAINING PROTEIN"/>
    <property type="match status" value="1"/>
</dbReference>
<dbReference type="Pfam" id="PF20431">
    <property type="entry name" value="E_motif"/>
    <property type="match status" value="1"/>
</dbReference>
<dbReference type="PROSITE" id="PS51375">
    <property type="entry name" value="PPR"/>
    <property type="match status" value="4"/>
</dbReference>
<organism evidence="3 4">
    <name type="scientific">Cuscuta europaea</name>
    <name type="common">European dodder</name>
    <dbReference type="NCBI Taxonomy" id="41803"/>
    <lineage>
        <taxon>Eukaryota</taxon>
        <taxon>Viridiplantae</taxon>
        <taxon>Streptophyta</taxon>
        <taxon>Embryophyta</taxon>
        <taxon>Tracheophyta</taxon>
        <taxon>Spermatophyta</taxon>
        <taxon>Magnoliopsida</taxon>
        <taxon>eudicotyledons</taxon>
        <taxon>Gunneridae</taxon>
        <taxon>Pentapetalae</taxon>
        <taxon>asterids</taxon>
        <taxon>lamiids</taxon>
        <taxon>Solanales</taxon>
        <taxon>Convolvulaceae</taxon>
        <taxon>Cuscuteae</taxon>
        <taxon>Cuscuta</taxon>
        <taxon>Cuscuta subgen. Cuscuta</taxon>
    </lineage>
</organism>
<feature type="repeat" description="PPR" evidence="2">
    <location>
        <begin position="326"/>
        <end position="360"/>
    </location>
</feature>
<feature type="repeat" description="PPR" evidence="2">
    <location>
        <begin position="389"/>
        <end position="423"/>
    </location>
</feature>
<dbReference type="InterPro" id="IPR046848">
    <property type="entry name" value="E_motif"/>
</dbReference>
<dbReference type="InterPro" id="IPR046960">
    <property type="entry name" value="PPR_At4g14850-like_plant"/>
</dbReference>
<dbReference type="OrthoDB" id="1248375at2759"/>
<dbReference type="Pfam" id="PF01535">
    <property type="entry name" value="PPR"/>
    <property type="match status" value="7"/>
</dbReference>
<dbReference type="EMBL" id="CAMAPE010000005">
    <property type="protein sequence ID" value="CAH9069941.1"/>
    <property type="molecule type" value="Genomic_DNA"/>
</dbReference>
<comment type="caution">
    <text evidence="3">The sequence shown here is derived from an EMBL/GenBank/DDBJ whole genome shotgun (WGS) entry which is preliminary data.</text>
</comment>